<dbReference type="RefSeq" id="WP_096341962.1">
    <property type="nucleotide sequence ID" value="NZ_NWMW01000001.1"/>
</dbReference>
<dbReference type="OrthoDB" id="582170at2"/>
<dbReference type="InterPro" id="IPR001789">
    <property type="entry name" value="Sig_transdc_resp-reg_receiver"/>
</dbReference>
<dbReference type="InterPro" id="IPR011006">
    <property type="entry name" value="CheY-like_superfamily"/>
</dbReference>
<feature type="modified residue" description="4-aspartylphosphate" evidence="1">
    <location>
        <position position="56"/>
    </location>
</feature>
<dbReference type="AlphaFoldDB" id="A0A2A4B6Z1"/>
<dbReference type="Gene3D" id="3.40.50.2300">
    <property type="match status" value="1"/>
</dbReference>
<dbReference type="Proteomes" id="UP000218366">
    <property type="component" value="Unassembled WGS sequence"/>
</dbReference>
<dbReference type="PROSITE" id="PS50110">
    <property type="entry name" value="RESPONSE_REGULATORY"/>
    <property type="match status" value="1"/>
</dbReference>
<evidence type="ECO:0000313" key="3">
    <source>
        <dbReference type="EMBL" id="PCD03559.1"/>
    </source>
</evidence>
<dbReference type="EMBL" id="NWMW01000001">
    <property type="protein sequence ID" value="PCD03559.1"/>
    <property type="molecule type" value="Genomic_DNA"/>
</dbReference>
<dbReference type="GO" id="GO:0000160">
    <property type="term" value="P:phosphorelay signal transduction system"/>
    <property type="evidence" value="ECO:0007669"/>
    <property type="project" value="InterPro"/>
</dbReference>
<proteinExistence type="predicted"/>
<name>A0A2A4B6Z1_9SPHN</name>
<organism evidence="3 4">
    <name type="scientific">Sphingomonas spermidinifaciens</name>
    <dbReference type="NCBI Taxonomy" id="1141889"/>
    <lineage>
        <taxon>Bacteria</taxon>
        <taxon>Pseudomonadati</taxon>
        <taxon>Pseudomonadota</taxon>
        <taxon>Alphaproteobacteria</taxon>
        <taxon>Sphingomonadales</taxon>
        <taxon>Sphingomonadaceae</taxon>
        <taxon>Sphingomonas</taxon>
    </lineage>
</organism>
<evidence type="ECO:0000256" key="1">
    <source>
        <dbReference type="PROSITE-ProRule" id="PRU00169"/>
    </source>
</evidence>
<dbReference type="SUPFAM" id="SSF52172">
    <property type="entry name" value="CheY-like"/>
    <property type="match status" value="1"/>
</dbReference>
<accession>A0A2A4B6Z1</accession>
<gene>
    <name evidence="3" type="ORF">COC42_04115</name>
</gene>
<protein>
    <submittedName>
        <fullName evidence="3">Transcriptional regulator</fullName>
    </submittedName>
</protein>
<dbReference type="SMART" id="SM00448">
    <property type="entry name" value="REC"/>
    <property type="match status" value="1"/>
</dbReference>
<keyword evidence="1" id="KW-0597">Phosphoprotein</keyword>
<feature type="domain" description="Response regulatory" evidence="2">
    <location>
        <begin position="6"/>
        <end position="114"/>
    </location>
</feature>
<evidence type="ECO:0000313" key="4">
    <source>
        <dbReference type="Proteomes" id="UP000218366"/>
    </source>
</evidence>
<dbReference type="Pfam" id="PF00072">
    <property type="entry name" value="Response_reg"/>
    <property type="match status" value="1"/>
</dbReference>
<comment type="caution">
    <text evidence="3">The sequence shown here is derived from an EMBL/GenBank/DDBJ whole genome shotgun (WGS) entry which is preliminary data.</text>
</comment>
<evidence type="ECO:0000259" key="2">
    <source>
        <dbReference type="PROSITE" id="PS50110"/>
    </source>
</evidence>
<reference evidence="3 4" key="1">
    <citation type="submission" date="2017-09" db="EMBL/GenBank/DDBJ databases">
        <title>Sphingomonas spermidinifaciens 9NM-10, whole genome shotgun sequence.</title>
        <authorList>
            <person name="Feng G."/>
            <person name="Zhu H."/>
        </authorList>
    </citation>
    <scope>NUCLEOTIDE SEQUENCE [LARGE SCALE GENOMIC DNA]</scope>
    <source>
        <strain evidence="3 4">9NM-10</strain>
    </source>
</reference>
<sequence>MTERMRILIVEDEPLIAMMLEDFLDALGKDVAGTAETVSSALDQVSRGGVDAAILDVNLRGGEKSWPVADALAEKGIPFVLATGGDTLAPAHAGRPVLAKPFTMDGVEQALGAL</sequence>
<keyword evidence="4" id="KW-1185">Reference proteome</keyword>